<keyword evidence="1" id="KW-0472">Membrane</keyword>
<keyword evidence="1" id="KW-0812">Transmembrane</keyword>
<reference evidence="2 3" key="1">
    <citation type="submission" date="2020-08" db="EMBL/GenBank/DDBJ databases">
        <title>Winogradskyella ouciana sp. nov., isolated from the hadal seawater of the Mariana Trench.</title>
        <authorList>
            <person name="He X."/>
        </authorList>
    </citation>
    <scope>NUCLEOTIDE SEQUENCE [LARGE SCALE GENOMIC DNA]</scope>
    <source>
        <strain evidence="2 3">KCTC 22026</strain>
    </source>
</reference>
<gene>
    <name evidence="2" type="ORF">H6H04_11350</name>
</gene>
<evidence type="ECO:0000256" key="1">
    <source>
        <dbReference type="SAM" id="Phobius"/>
    </source>
</evidence>
<comment type="caution">
    <text evidence="2">The sequence shown here is derived from an EMBL/GenBank/DDBJ whole genome shotgun (WGS) entry which is preliminary data.</text>
</comment>
<dbReference type="InterPro" id="IPR045749">
    <property type="entry name" value="DUF6090"/>
</dbReference>
<dbReference type="EMBL" id="JACOME010000002">
    <property type="protein sequence ID" value="MBC3846978.1"/>
    <property type="molecule type" value="Genomic_DNA"/>
</dbReference>
<evidence type="ECO:0000313" key="2">
    <source>
        <dbReference type="EMBL" id="MBC3846978.1"/>
    </source>
</evidence>
<sequence length="256" mass="30592">MIKFFRKIRQKMLTENKFSKYLIYAIGEIILVVIGILIALQINNQNEYRKEKAEEIKMLENFKTTIKGDFNEVSGFSKTFDETDRAIYYLLKHMEGNLEYNDSLKTHFRQTTALFSPKIDQEVFATLSSTDLNIISNDNLKNEIISYYSFAKRAFDVRINRYANIMEDASKNIFSSRFNELWGNTWDDPHYIDNLQHKTMTPKNYEELKKDEEYLFFLKSLKNQLYWYVRRPLKQATEKSERVLQLINDELETLKE</sequence>
<feature type="transmembrane region" description="Helical" evidence="1">
    <location>
        <begin position="21"/>
        <end position="42"/>
    </location>
</feature>
<dbReference type="Proteomes" id="UP000607435">
    <property type="component" value="Unassembled WGS sequence"/>
</dbReference>
<keyword evidence="3" id="KW-1185">Reference proteome</keyword>
<keyword evidence="1" id="KW-1133">Transmembrane helix</keyword>
<proteinExistence type="predicted"/>
<organism evidence="2 3">
    <name type="scientific">Winogradskyella echinorum</name>
    <dbReference type="NCBI Taxonomy" id="538189"/>
    <lineage>
        <taxon>Bacteria</taxon>
        <taxon>Pseudomonadati</taxon>
        <taxon>Bacteroidota</taxon>
        <taxon>Flavobacteriia</taxon>
        <taxon>Flavobacteriales</taxon>
        <taxon>Flavobacteriaceae</taxon>
        <taxon>Winogradskyella</taxon>
    </lineage>
</organism>
<name>A0ABR6Y400_9FLAO</name>
<accession>A0ABR6Y400</accession>
<protein>
    <submittedName>
        <fullName evidence="2">Uncharacterized protein</fullName>
    </submittedName>
</protein>
<evidence type="ECO:0000313" key="3">
    <source>
        <dbReference type="Proteomes" id="UP000607435"/>
    </source>
</evidence>
<dbReference type="RefSeq" id="WP_186846202.1">
    <property type="nucleotide sequence ID" value="NZ_JACOME010000002.1"/>
</dbReference>
<dbReference type="Pfam" id="PF19578">
    <property type="entry name" value="DUF6090"/>
    <property type="match status" value="1"/>
</dbReference>